<reference evidence="2 3" key="1">
    <citation type="journal article" date="2010" name="ChemBioChem">
        <title>Cloning and characterization of the biosynthetic gene cluster of 16-membered macrolide antibiotic FD-891: involvement of a dual functional cytochrome P450 monooxygenase catalyzing epoxidation and hydroxylation.</title>
        <authorList>
            <person name="Kudo F."/>
            <person name="Motegi A."/>
            <person name="Mizoue K."/>
            <person name="Eguchi T."/>
        </authorList>
    </citation>
    <scope>NUCLEOTIDE SEQUENCE [LARGE SCALE GENOMIC DNA]</scope>
    <source>
        <strain evidence="2 3">A-8890</strain>
    </source>
</reference>
<gene>
    <name evidence="2" type="ORF">SGFS_017830</name>
</gene>
<dbReference type="InterPro" id="IPR001853">
    <property type="entry name" value="DSBA-like_thioredoxin_dom"/>
</dbReference>
<evidence type="ECO:0000313" key="2">
    <source>
        <dbReference type="EMBL" id="BBC30489.1"/>
    </source>
</evidence>
<dbReference type="Gene3D" id="3.40.30.10">
    <property type="entry name" value="Glutaredoxin"/>
    <property type="match status" value="1"/>
</dbReference>
<dbReference type="EMBL" id="AP018448">
    <property type="protein sequence ID" value="BBC30489.1"/>
    <property type="molecule type" value="Genomic_DNA"/>
</dbReference>
<dbReference type="Pfam" id="PF01323">
    <property type="entry name" value="DSBA"/>
    <property type="match status" value="1"/>
</dbReference>
<name>A0ABM7F3T0_9ACTN</name>
<proteinExistence type="predicted"/>
<evidence type="ECO:0000313" key="3">
    <source>
        <dbReference type="Proteomes" id="UP001321542"/>
    </source>
</evidence>
<dbReference type="InterPro" id="IPR036249">
    <property type="entry name" value="Thioredoxin-like_sf"/>
</dbReference>
<sequence>MNGEVPGLWEGDLPRDVSDVVAHDPRVVTVWSDIGCPWASLAVHVLRSRAVDVGVPLFIDHRAFPLELFNQRPTPKPVLDMEIVAIAGLVPEVGWRLWQEPEAAYAVTTLPAMAAVQAAKDPGVGGLRASDELDAALREAFYRENRCISVHAEILAAADRCPSVDLAALERALKQGAGQRAVFEHWRTAQGPSVQGSPHLFVQHRYSAHNPGVDYHWTGRPGHGFPRFERYDPGWADDVLGLVAAGPQVD</sequence>
<accession>A0ABM7F3T0</accession>
<dbReference type="RefSeq" id="WP_286249107.1">
    <property type="nucleotide sequence ID" value="NZ_AP018448.1"/>
</dbReference>
<reference evidence="2 3" key="2">
    <citation type="journal article" date="2023" name="ChemBioChem">
        <title>Acyltransferase Domain Exchange between Two Independent Type I Polyketide Synthases in the Same Producer Strain of Macrolide Antibiotics.</title>
        <authorList>
            <person name="Kudo F."/>
            <person name="Kishikawa K."/>
            <person name="Tsuboi K."/>
            <person name="Kido T."/>
            <person name="Usui T."/>
            <person name="Hashimoto J."/>
            <person name="Shin-Ya K."/>
            <person name="Miyanaga A."/>
            <person name="Eguchi T."/>
        </authorList>
    </citation>
    <scope>NUCLEOTIDE SEQUENCE [LARGE SCALE GENOMIC DNA]</scope>
    <source>
        <strain evidence="2 3">A-8890</strain>
    </source>
</reference>
<protein>
    <recommendedName>
        <fullName evidence="1">DSBA-like thioredoxin domain-containing protein</fullName>
    </recommendedName>
</protein>
<feature type="domain" description="DSBA-like thioredoxin" evidence="1">
    <location>
        <begin position="28"/>
        <end position="205"/>
    </location>
</feature>
<dbReference type="Proteomes" id="UP001321542">
    <property type="component" value="Chromosome"/>
</dbReference>
<evidence type="ECO:0000259" key="1">
    <source>
        <dbReference type="Pfam" id="PF01323"/>
    </source>
</evidence>
<organism evidence="2 3">
    <name type="scientific">Streptomyces graminofaciens</name>
    <dbReference type="NCBI Taxonomy" id="68212"/>
    <lineage>
        <taxon>Bacteria</taxon>
        <taxon>Bacillati</taxon>
        <taxon>Actinomycetota</taxon>
        <taxon>Actinomycetes</taxon>
        <taxon>Kitasatosporales</taxon>
        <taxon>Streptomycetaceae</taxon>
        <taxon>Streptomyces</taxon>
    </lineage>
</organism>
<keyword evidence="3" id="KW-1185">Reference proteome</keyword>
<dbReference type="SUPFAM" id="SSF52833">
    <property type="entry name" value="Thioredoxin-like"/>
    <property type="match status" value="1"/>
</dbReference>